<accession>A0A4Z1P986</accession>
<organism evidence="1 2">
    <name type="scientific">Venturia nashicola</name>
    <dbReference type="NCBI Taxonomy" id="86259"/>
    <lineage>
        <taxon>Eukaryota</taxon>
        <taxon>Fungi</taxon>
        <taxon>Dikarya</taxon>
        <taxon>Ascomycota</taxon>
        <taxon>Pezizomycotina</taxon>
        <taxon>Dothideomycetes</taxon>
        <taxon>Pleosporomycetidae</taxon>
        <taxon>Venturiales</taxon>
        <taxon>Venturiaceae</taxon>
        <taxon>Venturia</taxon>
    </lineage>
</organism>
<evidence type="ECO:0000313" key="1">
    <source>
        <dbReference type="EMBL" id="TID21306.1"/>
    </source>
</evidence>
<gene>
    <name evidence="1" type="ORF">E6O75_ATG04701</name>
</gene>
<evidence type="ECO:0000313" key="2">
    <source>
        <dbReference type="Proteomes" id="UP000298493"/>
    </source>
</evidence>
<dbReference type="STRING" id="86259.A0A4Z1P986"/>
<reference evidence="1 2" key="1">
    <citation type="submission" date="2019-04" db="EMBL/GenBank/DDBJ databases">
        <title>High contiguity whole genome sequence and gene annotation resource for two Venturia nashicola isolates.</title>
        <authorList>
            <person name="Prokchorchik M."/>
            <person name="Won K."/>
            <person name="Lee Y."/>
            <person name="Choi E.D."/>
            <person name="Segonzac C."/>
            <person name="Sohn K.H."/>
        </authorList>
    </citation>
    <scope>NUCLEOTIDE SEQUENCE [LARGE SCALE GENOMIC DNA]</scope>
    <source>
        <strain evidence="1 2">PRI2</strain>
    </source>
</reference>
<keyword evidence="2" id="KW-1185">Reference proteome</keyword>
<protein>
    <recommendedName>
        <fullName evidence="3">F-box domain-containing protein</fullName>
    </recommendedName>
</protein>
<dbReference type="Proteomes" id="UP000298493">
    <property type="component" value="Unassembled WGS sequence"/>
</dbReference>
<comment type="caution">
    <text evidence="1">The sequence shown here is derived from an EMBL/GenBank/DDBJ whole genome shotgun (WGS) entry which is preliminary data.</text>
</comment>
<proteinExistence type="predicted"/>
<dbReference type="EMBL" id="SNSC02000009">
    <property type="protein sequence ID" value="TID21306.1"/>
    <property type="molecule type" value="Genomic_DNA"/>
</dbReference>
<sequence length="483" mass="55743">MAFNKCPIEVNQMIALQLSDKDIASYRLVCRTANDAVDGDYDRFWFLRWHQQFDYPIKAHSGGHVQTKQEYQNRMGKMPKTIKFNGGLTKKEKLYLESIKAIIIEAQPEVGNDYKISGRNVTVLEHFVKSTNIMDVIFVRQPKSMRFGATKPGDLLIRLIQLVLSALALRIEHRIVWSFDISQRMSYLSLIKEPLFNGRSGTEVNIDWTLHVVNFFRYHALRSEEGTLHAPWLDLTEENDGLGLPQLMKKGLNNVGHATVGQNWKGTYAFLDRDEVREIRKPNGDQTGLYQDKNIDGGEGAIQRLKIEFPEKPQFAWPQLFENHLESVNFHRNRLTSLNLNPPRVTRPRAQHSQMPVYGPQTFPLHYTRRFEGTGYDDEDFFGAGWINPLPAQHGIPGFKRMTMMKFFRDEQGLVDVNALWAYEGVVLPGDQIIVGRWWAPEGLDRQSREEVYSGPFILWNVDSLEKHKEDRKAEELDAPLSL</sequence>
<dbReference type="AlphaFoldDB" id="A0A4Z1P986"/>
<evidence type="ECO:0008006" key="3">
    <source>
        <dbReference type="Google" id="ProtNLM"/>
    </source>
</evidence>
<name>A0A4Z1P986_9PEZI</name>